<keyword evidence="1" id="KW-0472">Membrane</keyword>
<proteinExistence type="predicted"/>
<feature type="transmembrane region" description="Helical" evidence="1">
    <location>
        <begin position="45"/>
        <end position="67"/>
    </location>
</feature>
<keyword evidence="1" id="KW-0812">Transmembrane</keyword>
<evidence type="ECO:0000256" key="1">
    <source>
        <dbReference type="SAM" id="Phobius"/>
    </source>
</evidence>
<reference evidence="2" key="1">
    <citation type="submission" date="2020-11" db="EMBL/GenBank/DDBJ databases">
        <authorList>
            <consortium name="DOE Joint Genome Institute"/>
            <person name="Ahrendt S."/>
            <person name="Riley R."/>
            <person name="Andreopoulos W."/>
            <person name="Labutti K."/>
            <person name="Pangilinan J."/>
            <person name="Ruiz-Duenas F.J."/>
            <person name="Barrasa J.M."/>
            <person name="Sanchez-Garcia M."/>
            <person name="Camarero S."/>
            <person name="Miyauchi S."/>
            <person name="Serrano A."/>
            <person name="Linde D."/>
            <person name="Babiker R."/>
            <person name="Drula E."/>
            <person name="Ayuso-Fernandez I."/>
            <person name="Pacheco R."/>
            <person name="Padilla G."/>
            <person name="Ferreira P."/>
            <person name="Barriuso J."/>
            <person name="Kellner H."/>
            <person name="Castanera R."/>
            <person name="Alfaro M."/>
            <person name="Ramirez L."/>
            <person name="Pisabarro A.G."/>
            <person name="Kuo A."/>
            <person name="Tritt A."/>
            <person name="Lipzen A."/>
            <person name="He G."/>
            <person name="Yan M."/>
            <person name="Ng V."/>
            <person name="Cullen D."/>
            <person name="Martin F."/>
            <person name="Rosso M.-N."/>
            <person name="Henrissat B."/>
            <person name="Hibbett D."/>
            <person name="Martinez A.T."/>
            <person name="Grigoriev I.V."/>
        </authorList>
    </citation>
    <scope>NUCLEOTIDE SEQUENCE</scope>
    <source>
        <strain evidence="2">CBS 506.95</strain>
    </source>
</reference>
<gene>
    <name evidence="2" type="ORF">CPB83DRAFT_893805</name>
</gene>
<comment type="caution">
    <text evidence="2">The sequence shown here is derived from an EMBL/GenBank/DDBJ whole genome shotgun (WGS) entry which is preliminary data.</text>
</comment>
<protein>
    <submittedName>
        <fullName evidence="2">Uncharacterized protein</fullName>
    </submittedName>
</protein>
<sequence>MPVSRQRLCVNLVHVLFGVYIWETFTSFDFEWMLFYGKKKCRWPLVLYVLNRCCTCTALIVTLFVISNGQAHCREAFRAMDFLTHLALVLASLTLAIRALAVWSWNKMIMVSIVSFVVARLSVCIYHTLAIKINDVPGVGCVMPGQVDPSRTAIYIAAVVFDWAILSLTVYKLKMRMRAISLVPVNKCSCLRILLFKQGMIYFVLAFLTNLFVVILSNLHLDMNILLGAASCSAVVCSIAAGRLARWLYNNDCNQQLIISVNSLRTLPTAPLSRIKDNMDATLT</sequence>
<dbReference type="AlphaFoldDB" id="A0A9P6JQR2"/>
<feature type="transmembrane region" description="Helical" evidence="1">
    <location>
        <begin position="82"/>
        <end position="101"/>
    </location>
</feature>
<feature type="transmembrane region" description="Helical" evidence="1">
    <location>
        <begin position="108"/>
        <end position="133"/>
    </location>
</feature>
<organism evidence="2 3">
    <name type="scientific">Crepidotus variabilis</name>
    <dbReference type="NCBI Taxonomy" id="179855"/>
    <lineage>
        <taxon>Eukaryota</taxon>
        <taxon>Fungi</taxon>
        <taxon>Dikarya</taxon>
        <taxon>Basidiomycota</taxon>
        <taxon>Agaricomycotina</taxon>
        <taxon>Agaricomycetes</taxon>
        <taxon>Agaricomycetidae</taxon>
        <taxon>Agaricales</taxon>
        <taxon>Agaricineae</taxon>
        <taxon>Crepidotaceae</taxon>
        <taxon>Crepidotus</taxon>
    </lineage>
</organism>
<keyword evidence="1" id="KW-1133">Transmembrane helix</keyword>
<dbReference type="EMBL" id="MU157848">
    <property type="protein sequence ID" value="KAF9529098.1"/>
    <property type="molecule type" value="Genomic_DNA"/>
</dbReference>
<keyword evidence="3" id="KW-1185">Reference proteome</keyword>
<evidence type="ECO:0000313" key="3">
    <source>
        <dbReference type="Proteomes" id="UP000807306"/>
    </source>
</evidence>
<accession>A0A9P6JQR2</accession>
<feature type="transmembrane region" description="Helical" evidence="1">
    <location>
        <begin position="153"/>
        <end position="171"/>
    </location>
</feature>
<evidence type="ECO:0000313" key="2">
    <source>
        <dbReference type="EMBL" id="KAF9529098.1"/>
    </source>
</evidence>
<feature type="transmembrane region" description="Helical" evidence="1">
    <location>
        <begin position="225"/>
        <end position="245"/>
    </location>
</feature>
<dbReference type="OrthoDB" id="3197626at2759"/>
<name>A0A9P6JQR2_9AGAR</name>
<dbReference type="Proteomes" id="UP000807306">
    <property type="component" value="Unassembled WGS sequence"/>
</dbReference>
<feature type="transmembrane region" description="Helical" evidence="1">
    <location>
        <begin position="201"/>
        <end position="219"/>
    </location>
</feature>